<evidence type="ECO:0000256" key="3">
    <source>
        <dbReference type="SAM" id="Coils"/>
    </source>
</evidence>
<evidence type="ECO:0000313" key="7">
    <source>
        <dbReference type="Proteomes" id="UP000678374"/>
    </source>
</evidence>
<evidence type="ECO:0000259" key="5">
    <source>
        <dbReference type="PROSITE" id="PS50887"/>
    </source>
</evidence>
<organism evidence="6 7">
    <name type="scientific">Ideonella aquatica</name>
    <dbReference type="NCBI Taxonomy" id="2824119"/>
    <lineage>
        <taxon>Bacteria</taxon>
        <taxon>Pseudomonadati</taxon>
        <taxon>Pseudomonadota</taxon>
        <taxon>Betaproteobacteria</taxon>
        <taxon>Burkholderiales</taxon>
        <taxon>Sphaerotilaceae</taxon>
        <taxon>Ideonella</taxon>
    </lineage>
</organism>
<comment type="caution">
    <text evidence="6">The sequence shown here is derived from an EMBL/GenBank/DDBJ whole genome shotgun (WGS) entry which is preliminary data.</text>
</comment>
<dbReference type="EMBL" id="JAGQDE010000007">
    <property type="protein sequence ID" value="MBQ0959215.1"/>
    <property type="molecule type" value="Genomic_DNA"/>
</dbReference>
<feature type="transmembrane region" description="Helical" evidence="4">
    <location>
        <begin position="84"/>
        <end position="105"/>
    </location>
</feature>
<dbReference type="InterPro" id="IPR029787">
    <property type="entry name" value="Nucleotide_cyclase"/>
</dbReference>
<keyword evidence="7" id="KW-1185">Reference proteome</keyword>
<name>A0A940YTU7_9BURK</name>
<protein>
    <recommendedName>
        <fullName evidence="1">diguanylate cyclase</fullName>
        <ecNumber evidence="1">2.7.7.65</ecNumber>
    </recommendedName>
</protein>
<feature type="transmembrane region" description="Helical" evidence="4">
    <location>
        <begin position="111"/>
        <end position="127"/>
    </location>
</feature>
<proteinExistence type="predicted"/>
<dbReference type="Gene3D" id="3.30.70.270">
    <property type="match status" value="1"/>
</dbReference>
<dbReference type="PANTHER" id="PTHR45138">
    <property type="entry name" value="REGULATORY COMPONENTS OF SENSORY TRANSDUCTION SYSTEM"/>
    <property type="match status" value="1"/>
</dbReference>
<dbReference type="SMART" id="SM00267">
    <property type="entry name" value="GGDEF"/>
    <property type="match status" value="1"/>
</dbReference>
<comment type="catalytic activity">
    <reaction evidence="2">
        <text>2 GTP = 3',3'-c-di-GMP + 2 diphosphate</text>
        <dbReference type="Rhea" id="RHEA:24898"/>
        <dbReference type="ChEBI" id="CHEBI:33019"/>
        <dbReference type="ChEBI" id="CHEBI:37565"/>
        <dbReference type="ChEBI" id="CHEBI:58805"/>
        <dbReference type="EC" id="2.7.7.65"/>
    </reaction>
</comment>
<dbReference type="PANTHER" id="PTHR45138:SF9">
    <property type="entry name" value="DIGUANYLATE CYCLASE DGCM-RELATED"/>
    <property type="match status" value="1"/>
</dbReference>
<dbReference type="FunFam" id="3.30.70.270:FF:000001">
    <property type="entry name" value="Diguanylate cyclase domain protein"/>
    <property type="match status" value="1"/>
</dbReference>
<evidence type="ECO:0000256" key="4">
    <source>
        <dbReference type="SAM" id="Phobius"/>
    </source>
</evidence>
<dbReference type="GO" id="GO:1902201">
    <property type="term" value="P:negative regulation of bacterial-type flagellum-dependent cell motility"/>
    <property type="evidence" value="ECO:0007669"/>
    <property type="project" value="TreeGrafter"/>
</dbReference>
<gene>
    <name evidence="6" type="ORF">KAK06_09620</name>
</gene>
<dbReference type="GO" id="GO:0052621">
    <property type="term" value="F:diguanylate cyclase activity"/>
    <property type="evidence" value="ECO:0007669"/>
    <property type="project" value="UniProtKB-EC"/>
</dbReference>
<dbReference type="InterPro" id="IPR043128">
    <property type="entry name" value="Rev_trsase/Diguanyl_cyclase"/>
</dbReference>
<dbReference type="PROSITE" id="PS50887">
    <property type="entry name" value="GGDEF"/>
    <property type="match status" value="1"/>
</dbReference>
<evidence type="ECO:0000256" key="2">
    <source>
        <dbReference type="ARBA" id="ARBA00034247"/>
    </source>
</evidence>
<keyword evidence="3" id="KW-0175">Coiled coil</keyword>
<feature type="coiled-coil region" evidence="3">
    <location>
        <begin position="181"/>
        <end position="208"/>
    </location>
</feature>
<dbReference type="AlphaFoldDB" id="A0A940YTU7"/>
<keyword evidence="4" id="KW-0812">Transmembrane</keyword>
<dbReference type="GO" id="GO:0005886">
    <property type="term" value="C:plasma membrane"/>
    <property type="evidence" value="ECO:0007669"/>
    <property type="project" value="TreeGrafter"/>
</dbReference>
<evidence type="ECO:0000256" key="1">
    <source>
        <dbReference type="ARBA" id="ARBA00012528"/>
    </source>
</evidence>
<dbReference type="CDD" id="cd01949">
    <property type="entry name" value="GGDEF"/>
    <property type="match status" value="1"/>
</dbReference>
<dbReference type="Proteomes" id="UP000678374">
    <property type="component" value="Unassembled WGS sequence"/>
</dbReference>
<feature type="transmembrane region" description="Helical" evidence="4">
    <location>
        <begin position="134"/>
        <end position="153"/>
    </location>
</feature>
<sequence length="378" mass="41122">MHGSLHTAGLRLLGPPGRRRMRVQQTLLGMPALLLMQCLLLVEHRVSGAPLAPLVAYAVITWAGCAIFYGLVRSGWSERLSSEPSLSLPQMTFAMGCVVWAYWLAGPLRPALLLLMPLTLSFGVFALDDRRVRTLSALGIVGVGGVVALRLPAQSAWPDVALDLSMWLFTAVTLASIGVLARRLARMRERLRAQKSELRDALARIQLLATRDALTGLLNRRAMMEQLQALARSRQPMTLALADLDRFKQINDEHGHAVGDRVLQAFGQRAQQLFGEAGLVARWGGEEFLFVMPHADETLLRMLLEQLRSTLAGSAHEGLPVSVRIGFSAGVARCQALAELEEAIERADQAMYRAKVAGRGCTSGQAAAAAQDPVREPA</sequence>
<accession>A0A940YTU7</accession>
<reference evidence="6" key="1">
    <citation type="submission" date="2021-04" db="EMBL/GenBank/DDBJ databases">
        <title>The genome sequence of Ideonella sp. 4Y11.</title>
        <authorList>
            <person name="Liu Y."/>
        </authorList>
    </citation>
    <scope>NUCLEOTIDE SEQUENCE</scope>
    <source>
        <strain evidence="6">4Y11</strain>
    </source>
</reference>
<feature type="transmembrane region" description="Helical" evidence="4">
    <location>
        <begin position="54"/>
        <end position="72"/>
    </location>
</feature>
<dbReference type="InterPro" id="IPR000160">
    <property type="entry name" value="GGDEF_dom"/>
</dbReference>
<dbReference type="InterPro" id="IPR050469">
    <property type="entry name" value="Diguanylate_Cyclase"/>
</dbReference>
<feature type="domain" description="GGDEF" evidence="5">
    <location>
        <begin position="235"/>
        <end position="367"/>
    </location>
</feature>
<dbReference type="EC" id="2.7.7.65" evidence="1"/>
<dbReference type="NCBIfam" id="TIGR00254">
    <property type="entry name" value="GGDEF"/>
    <property type="match status" value="1"/>
</dbReference>
<dbReference type="Pfam" id="PF00990">
    <property type="entry name" value="GGDEF"/>
    <property type="match status" value="1"/>
</dbReference>
<evidence type="ECO:0000313" key="6">
    <source>
        <dbReference type="EMBL" id="MBQ0959215.1"/>
    </source>
</evidence>
<feature type="transmembrane region" description="Helical" evidence="4">
    <location>
        <begin position="165"/>
        <end position="185"/>
    </location>
</feature>
<keyword evidence="4" id="KW-1133">Transmembrane helix</keyword>
<dbReference type="SUPFAM" id="SSF55073">
    <property type="entry name" value="Nucleotide cyclase"/>
    <property type="match status" value="1"/>
</dbReference>
<keyword evidence="4" id="KW-0472">Membrane</keyword>
<dbReference type="GO" id="GO:0043709">
    <property type="term" value="P:cell adhesion involved in single-species biofilm formation"/>
    <property type="evidence" value="ECO:0007669"/>
    <property type="project" value="TreeGrafter"/>
</dbReference>